<accession>A0ABQ2CVV4</accession>
<feature type="transmembrane region" description="Helical" evidence="1">
    <location>
        <begin position="130"/>
        <end position="148"/>
    </location>
</feature>
<evidence type="ECO:0000313" key="2">
    <source>
        <dbReference type="EMBL" id="GGJ25526.1"/>
    </source>
</evidence>
<feature type="transmembrane region" description="Helical" evidence="1">
    <location>
        <begin position="47"/>
        <end position="69"/>
    </location>
</feature>
<comment type="caution">
    <text evidence="2">The sequence shown here is derived from an EMBL/GenBank/DDBJ whole genome shotgun (WGS) entry which is preliminary data.</text>
</comment>
<feature type="transmembrane region" description="Helical" evidence="1">
    <location>
        <begin position="75"/>
        <end position="96"/>
    </location>
</feature>
<name>A0ABQ2CVV4_9DEIO</name>
<evidence type="ECO:0008006" key="4">
    <source>
        <dbReference type="Google" id="ProtNLM"/>
    </source>
</evidence>
<sequence>MKFLVLIHVLSAIIGVGPTYFGLLLLRQNATPQELQSSLKTGKLLEWFPKIGGTLAVLTGLALVLMANYGPFRQLWLMGSLILYMLIQVTVIAYVAPRADKLSHWVFNPQNQKADALPAEQQALLSNVSTGHWIAASLGTLLFTFMILKPH</sequence>
<evidence type="ECO:0000313" key="3">
    <source>
        <dbReference type="Proteomes" id="UP000632222"/>
    </source>
</evidence>
<dbReference type="EMBL" id="BMOD01000002">
    <property type="protein sequence ID" value="GGJ25526.1"/>
    <property type="molecule type" value="Genomic_DNA"/>
</dbReference>
<dbReference type="Proteomes" id="UP000632222">
    <property type="component" value="Unassembled WGS sequence"/>
</dbReference>
<organism evidence="2 3">
    <name type="scientific">Deinococcus roseus</name>
    <dbReference type="NCBI Taxonomy" id="392414"/>
    <lineage>
        <taxon>Bacteria</taxon>
        <taxon>Thermotogati</taxon>
        <taxon>Deinococcota</taxon>
        <taxon>Deinococci</taxon>
        <taxon>Deinococcales</taxon>
        <taxon>Deinococcaceae</taxon>
        <taxon>Deinococcus</taxon>
    </lineage>
</organism>
<keyword evidence="1" id="KW-1133">Transmembrane helix</keyword>
<dbReference type="InterPro" id="IPR018729">
    <property type="entry name" value="DUF2269_transmembrane"/>
</dbReference>
<dbReference type="RefSeq" id="WP_189000664.1">
    <property type="nucleotide sequence ID" value="NZ_BMOD01000002.1"/>
</dbReference>
<evidence type="ECO:0000256" key="1">
    <source>
        <dbReference type="SAM" id="Phobius"/>
    </source>
</evidence>
<keyword evidence="3" id="KW-1185">Reference proteome</keyword>
<keyword evidence="1" id="KW-0812">Transmembrane</keyword>
<dbReference type="Pfam" id="PF10027">
    <property type="entry name" value="DUF2269"/>
    <property type="match status" value="1"/>
</dbReference>
<keyword evidence="1" id="KW-0472">Membrane</keyword>
<gene>
    <name evidence="2" type="ORF">GCM10008938_09580</name>
</gene>
<protein>
    <recommendedName>
        <fullName evidence="4">DUF2269 family protein</fullName>
    </recommendedName>
</protein>
<proteinExistence type="predicted"/>
<feature type="transmembrane region" description="Helical" evidence="1">
    <location>
        <begin position="6"/>
        <end position="26"/>
    </location>
</feature>
<reference evidence="3" key="1">
    <citation type="journal article" date="2019" name="Int. J. Syst. Evol. Microbiol.">
        <title>The Global Catalogue of Microorganisms (GCM) 10K type strain sequencing project: providing services to taxonomists for standard genome sequencing and annotation.</title>
        <authorList>
            <consortium name="The Broad Institute Genomics Platform"/>
            <consortium name="The Broad Institute Genome Sequencing Center for Infectious Disease"/>
            <person name="Wu L."/>
            <person name="Ma J."/>
        </authorList>
    </citation>
    <scope>NUCLEOTIDE SEQUENCE [LARGE SCALE GENOMIC DNA]</scope>
    <source>
        <strain evidence="3">JCM 14370</strain>
    </source>
</reference>